<keyword evidence="5" id="KW-1185">Reference proteome</keyword>
<evidence type="ECO:0000313" key="4">
    <source>
        <dbReference type="Proteomes" id="UP000234951"/>
    </source>
</evidence>
<organism evidence="2 4">
    <name type="scientific">Bacillus canaveralius</name>
    <dbReference type="NCBI Taxonomy" id="1403243"/>
    <lineage>
        <taxon>Bacteria</taxon>
        <taxon>Bacillati</taxon>
        <taxon>Bacillota</taxon>
        <taxon>Bacilli</taxon>
        <taxon>Bacillales</taxon>
        <taxon>Bacillaceae</taxon>
        <taxon>Bacillus</taxon>
    </lineage>
</organism>
<reference evidence="2 4" key="1">
    <citation type="submission" date="2017-11" db="EMBL/GenBank/DDBJ databases">
        <title>Comparitive Functional Genomics of Dry Heat Resistant strains isolated from the Viking Spacecraft.</title>
        <authorList>
            <person name="Seuylemezian A."/>
            <person name="Cooper K."/>
            <person name="Vaishampayan P."/>
        </authorList>
    </citation>
    <scope>NUCLEOTIDE SEQUENCE [LARGE SCALE GENOMIC DNA]</scope>
    <source>
        <strain evidence="2 4">M4.6</strain>
    </source>
</reference>
<proteinExistence type="predicted"/>
<evidence type="ECO:0000259" key="1">
    <source>
        <dbReference type="Pfam" id="PF13556"/>
    </source>
</evidence>
<dbReference type="InterPro" id="IPR042070">
    <property type="entry name" value="PucR_C-HTH_sf"/>
</dbReference>
<name>A0A2N5GJA0_9BACI</name>
<evidence type="ECO:0000313" key="2">
    <source>
        <dbReference type="EMBL" id="PLR81188.1"/>
    </source>
</evidence>
<accession>A0A2N5GJA0</accession>
<dbReference type="Proteomes" id="UP000235114">
    <property type="component" value="Unassembled WGS sequence"/>
</dbReference>
<dbReference type="Gene3D" id="1.10.10.2840">
    <property type="entry name" value="PucR C-terminal helix-turn-helix domain"/>
    <property type="match status" value="1"/>
</dbReference>
<dbReference type="RefSeq" id="WP_101578313.1">
    <property type="nucleotide sequence ID" value="NZ_PGVA01000038.1"/>
</dbReference>
<comment type="caution">
    <text evidence="2">The sequence shown here is derived from an EMBL/GenBank/DDBJ whole genome shotgun (WGS) entry which is preliminary data.</text>
</comment>
<dbReference type="PANTHER" id="PTHR33744">
    <property type="entry name" value="CARBOHYDRATE DIACID REGULATOR"/>
    <property type="match status" value="1"/>
</dbReference>
<feature type="domain" description="PucR C-terminal helix-turn-helix" evidence="1">
    <location>
        <begin position="238"/>
        <end position="294"/>
    </location>
</feature>
<dbReference type="OrthoDB" id="9792148at2"/>
<dbReference type="Proteomes" id="UP000234951">
    <property type="component" value="Unassembled WGS sequence"/>
</dbReference>
<gene>
    <name evidence="2" type="ORF">CU635_15625</name>
    <name evidence="3" type="ORF">CVD25_01735</name>
</gene>
<evidence type="ECO:0000313" key="5">
    <source>
        <dbReference type="Proteomes" id="UP000235114"/>
    </source>
</evidence>
<reference evidence="3 5" key="2">
    <citation type="submission" date="2017-12" db="EMBL/GenBank/DDBJ databases">
        <title>Comparative Functional Genomics of Dry Heat Resistant strains isolated from the Viking Spacecraft.</title>
        <authorList>
            <person name="Seuylemezian A."/>
            <person name="Cooper K."/>
            <person name="Vaishampayan P."/>
        </authorList>
    </citation>
    <scope>NUCLEOTIDE SEQUENCE [LARGE SCALE GENOMIC DNA]</scope>
    <source>
        <strain evidence="3 5">ATCC 29669</strain>
    </source>
</reference>
<sequence>MFKQLLSLYPGAVLASNPPDQLTAGYNWFLSPDQDEWIGIPQKNLSEKELDLLNALFGSFGQPAAIYRGYQEQSWHDFLFAAGKPPASDHAPRRMIQFQFKGESLNKNEMEPALKGFFADDCIVIWLGDRSGLVIEDNKGYIMGEDDFHSLANTLESDFYIKTYFYLGKFLPINEEMSRRVQYEAEFFQTGIKLLTKERIYTFEKVFPALLSASMPENLRRHLTQQILPIFQEEPEMLHTIKVFLENNLNASLTAKKLYIHRNTLQYRIDKFTDKTGISLKDFNGAITVYIACYLYELS</sequence>
<dbReference type="InterPro" id="IPR025736">
    <property type="entry name" value="PucR_C-HTH_dom"/>
</dbReference>
<dbReference type="InterPro" id="IPR009057">
    <property type="entry name" value="Homeodomain-like_sf"/>
</dbReference>
<evidence type="ECO:0000313" key="3">
    <source>
        <dbReference type="EMBL" id="PLS00635.1"/>
    </source>
</evidence>
<dbReference type="SUPFAM" id="SSF46689">
    <property type="entry name" value="Homeodomain-like"/>
    <property type="match status" value="1"/>
</dbReference>
<dbReference type="Pfam" id="PF13556">
    <property type="entry name" value="HTH_30"/>
    <property type="match status" value="1"/>
</dbReference>
<dbReference type="EMBL" id="PGVD01000007">
    <property type="protein sequence ID" value="PLS00635.1"/>
    <property type="molecule type" value="Genomic_DNA"/>
</dbReference>
<protein>
    <recommendedName>
        <fullName evidence="1">PucR C-terminal helix-turn-helix domain-containing protein</fullName>
    </recommendedName>
</protein>
<dbReference type="PANTHER" id="PTHR33744:SF15">
    <property type="entry name" value="CARBOHYDRATE DIACID REGULATOR"/>
    <property type="match status" value="1"/>
</dbReference>
<dbReference type="AlphaFoldDB" id="A0A2N5GJA0"/>
<dbReference type="EMBL" id="PGVA01000038">
    <property type="protein sequence ID" value="PLR81188.1"/>
    <property type="molecule type" value="Genomic_DNA"/>
</dbReference>
<dbReference type="InterPro" id="IPR051448">
    <property type="entry name" value="CdaR-like_regulators"/>
</dbReference>